<proteinExistence type="predicted"/>
<keyword evidence="2" id="KW-0808">Transferase</keyword>
<dbReference type="InterPro" id="IPR001584">
    <property type="entry name" value="Integrase_cat-core"/>
</dbReference>
<comment type="caution">
    <text evidence="2">The sequence shown here is derived from an EMBL/GenBank/DDBJ whole genome shotgun (WGS) entry which is preliminary data.</text>
</comment>
<dbReference type="Gene3D" id="3.30.70.270">
    <property type="match status" value="1"/>
</dbReference>
<reference evidence="2" key="2">
    <citation type="submission" date="2022-01" db="EMBL/GenBank/DDBJ databases">
        <authorList>
            <person name="Yamashiro T."/>
            <person name="Shiraishi A."/>
            <person name="Satake H."/>
            <person name="Nakayama K."/>
        </authorList>
    </citation>
    <scope>NUCLEOTIDE SEQUENCE</scope>
</reference>
<dbReference type="PANTHER" id="PTHR48475:SF2">
    <property type="entry name" value="RIBONUCLEASE H"/>
    <property type="match status" value="1"/>
</dbReference>
<dbReference type="InterPro" id="IPR043502">
    <property type="entry name" value="DNA/RNA_pol_sf"/>
</dbReference>
<name>A0ABQ5HX94_9ASTR</name>
<organism evidence="2 3">
    <name type="scientific">Tanacetum coccineum</name>
    <dbReference type="NCBI Taxonomy" id="301880"/>
    <lineage>
        <taxon>Eukaryota</taxon>
        <taxon>Viridiplantae</taxon>
        <taxon>Streptophyta</taxon>
        <taxon>Embryophyta</taxon>
        <taxon>Tracheophyta</taxon>
        <taxon>Spermatophyta</taxon>
        <taxon>Magnoliopsida</taxon>
        <taxon>eudicotyledons</taxon>
        <taxon>Gunneridae</taxon>
        <taxon>Pentapetalae</taxon>
        <taxon>asterids</taxon>
        <taxon>campanulids</taxon>
        <taxon>Asterales</taxon>
        <taxon>Asteraceae</taxon>
        <taxon>Asteroideae</taxon>
        <taxon>Anthemideae</taxon>
        <taxon>Anthemidinae</taxon>
        <taxon>Tanacetum</taxon>
    </lineage>
</organism>
<dbReference type="SUPFAM" id="SSF56672">
    <property type="entry name" value="DNA/RNA polymerases"/>
    <property type="match status" value="1"/>
</dbReference>
<accession>A0ABQ5HX94</accession>
<dbReference type="PROSITE" id="PS50994">
    <property type="entry name" value="INTEGRASE"/>
    <property type="match status" value="1"/>
</dbReference>
<protein>
    <submittedName>
        <fullName evidence="2">Reverse transcriptase domain-containing protein</fullName>
    </submittedName>
</protein>
<dbReference type="Gene3D" id="3.30.420.10">
    <property type="entry name" value="Ribonuclease H-like superfamily/Ribonuclease H"/>
    <property type="match status" value="2"/>
</dbReference>
<evidence type="ECO:0000259" key="1">
    <source>
        <dbReference type="PROSITE" id="PS50994"/>
    </source>
</evidence>
<dbReference type="CDD" id="cd09279">
    <property type="entry name" value="RNase_HI_like"/>
    <property type="match status" value="1"/>
</dbReference>
<dbReference type="Gene3D" id="3.10.10.10">
    <property type="entry name" value="HIV Type 1 Reverse Transcriptase, subunit A, domain 1"/>
    <property type="match status" value="1"/>
</dbReference>
<evidence type="ECO:0000313" key="3">
    <source>
        <dbReference type="Proteomes" id="UP001151760"/>
    </source>
</evidence>
<dbReference type="PANTHER" id="PTHR48475">
    <property type="entry name" value="RIBONUCLEASE H"/>
    <property type="match status" value="1"/>
</dbReference>
<dbReference type="Pfam" id="PF00078">
    <property type="entry name" value="RVT_1"/>
    <property type="match status" value="1"/>
</dbReference>
<gene>
    <name evidence="2" type="ORF">Tco_1081293</name>
</gene>
<evidence type="ECO:0000313" key="2">
    <source>
        <dbReference type="EMBL" id="GJT92448.1"/>
    </source>
</evidence>
<dbReference type="InterPro" id="IPR012337">
    <property type="entry name" value="RNaseH-like_sf"/>
</dbReference>
<dbReference type="CDD" id="cd01647">
    <property type="entry name" value="RT_LTR"/>
    <property type="match status" value="1"/>
</dbReference>
<dbReference type="Proteomes" id="UP001151760">
    <property type="component" value="Unassembled WGS sequence"/>
</dbReference>
<sequence length="509" mass="58095">MCVDFTDLNKSCPKECYPLSEIDWKIESLYGYPFKCFMDDYKGYHQIHMAEEDEEKTVFHTSQGVYYYIKMSFGIKNAGATYQWLVDKAFEKQISTNLEVYVDDLVIKSYTEPEILKDIEVTFQTLRNINMKLNPKKCAFEAEERMFLGHVGSNQRCLVNRKRLEADANLSYGSSRLEGSGAGLILTNLKGMEFTYALRFEFVASNNEALVAGLRIAEQMGVKNLAAKVDSLLVANQINGSYIAKEKSMIQYLEKAKALIIGFTKFSIEQVSRSENKKANALGKYVVREIHEGSCSMHFGSRSIVAKAIRSGYYWPTMHKDARNIIRKCDDCQVHHPVPRNPQQKLTLITSPWPLYKWGIDILGPFPEAQGKVKFLIVAIDYFTKWIKANPVATMTGKQIKKFVWDNIVEEVPHLLWAHRTMIKTSNGYTPFSLTYDTEVVIPVEIGMPSLRCVEVDQVLNDEALLLNLDMLEEKRERATIREAKSKAKMENYYNANVRSTAAATKPAM</sequence>
<keyword evidence="2" id="KW-0695">RNA-directed DNA polymerase</keyword>
<feature type="domain" description="Integrase catalytic" evidence="1">
    <location>
        <begin position="348"/>
        <end position="509"/>
    </location>
</feature>
<dbReference type="SUPFAM" id="SSF53098">
    <property type="entry name" value="Ribonuclease H-like"/>
    <property type="match status" value="1"/>
</dbReference>
<dbReference type="InterPro" id="IPR043128">
    <property type="entry name" value="Rev_trsase/Diguanyl_cyclase"/>
</dbReference>
<keyword evidence="3" id="KW-1185">Reference proteome</keyword>
<dbReference type="InterPro" id="IPR036397">
    <property type="entry name" value="RNaseH_sf"/>
</dbReference>
<dbReference type="InterPro" id="IPR041588">
    <property type="entry name" value="Integrase_H2C2"/>
</dbReference>
<dbReference type="GO" id="GO:0003964">
    <property type="term" value="F:RNA-directed DNA polymerase activity"/>
    <property type="evidence" value="ECO:0007669"/>
    <property type="project" value="UniProtKB-KW"/>
</dbReference>
<dbReference type="EMBL" id="BQNB010020110">
    <property type="protein sequence ID" value="GJT92448.1"/>
    <property type="molecule type" value="Genomic_DNA"/>
</dbReference>
<dbReference type="Pfam" id="PF17921">
    <property type="entry name" value="Integrase_H2C2"/>
    <property type="match status" value="1"/>
</dbReference>
<reference evidence="2" key="1">
    <citation type="journal article" date="2022" name="Int. J. Mol. Sci.">
        <title>Draft Genome of Tanacetum Coccineum: Genomic Comparison of Closely Related Tanacetum-Family Plants.</title>
        <authorList>
            <person name="Yamashiro T."/>
            <person name="Shiraishi A."/>
            <person name="Nakayama K."/>
            <person name="Satake H."/>
        </authorList>
    </citation>
    <scope>NUCLEOTIDE SEQUENCE</scope>
</reference>
<dbReference type="InterPro" id="IPR000477">
    <property type="entry name" value="RT_dom"/>
</dbReference>
<keyword evidence="2" id="KW-0548">Nucleotidyltransferase</keyword>